<evidence type="ECO:0000256" key="4">
    <source>
        <dbReference type="PROSITE-ProRule" id="PRU00175"/>
    </source>
</evidence>
<evidence type="ECO:0000256" key="5">
    <source>
        <dbReference type="SAM" id="Phobius"/>
    </source>
</evidence>
<feature type="domain" description="RING-type" evidence="6">
    <location>
        <begin position="179"/>
        <end position="220"/>
    </location>
</feature>
<keyword evidence="3" id="KW-0862">Zinc</keyword>
<dbReference type="CDD" id="cd16473">
    <property type="entry name" value="RING-H2_RNF103"/>
    <property type="match status" value="1"/>
</dbReference>
<evidence type="ECO:0000256" key="3">
    <source>
        <dbReference type="ARBA" id="ARBA00022833"/>
    </source>
</evidence>
<dbReference type="SMART" id="SM00184">
    <property type="entry name" value="RING"/>
    <property type="match status" value="1"/>
</dbReference>
<name>A0A9C7UPF0_9RHOD</name>
<dbReference type="SMART" id="SM00744">
    <property type="entry name" value="RINGv"/>
    <property type="match status" value="1"/>
</dbReference>
<dbReference type="GO" id="GO:0005783">
    <property type="term" value="C:endoplasmic reticulum"/>
    <property type="evidence" value="ECO:0007669"/>
    <property type="project" value="TreeGrafter"/>
</dbReference>
<dbReference type="AlphaFoldDB" id="A0A9C7UPF0"/>
<keyword evidence="5" id="KW-1133">Transmembrane helix</keyword>
<dbReference type="Pfam" id="PF13639">
    <property type="entry name" value="zf-RING_2"/>
    <property type="match status" value="1"/>
</dbReference>
<dbReference type="GO" id="GO:0036503">
    <property type="term" value="P:ERAD pathway"/>
    <property type="evidence" value="ECO:0007669"/>
    <property type="project" value="TreeGrafter"/>
</dbReference>
<dbReference type="InterPro" id="IPR001841">
    <property type="entry name" value="Znf_RING"/>
</dbReference>
<dbReference type="EMBL" id="BQMJ01000016">
    <property type="protein sequence ID" value="GJQ10511.1"/>
    <property type="molecule type" value="Genomic_DNA"/>
</dbReference>
<dbReference type="InterPro" id="IPR042494">
    <property type="entry name" value="RNF103"/>
</dbReference>
<reference evidence="7" key="1">
    <citation type="journal article" date="2022" name="Proc. Natl. Acad. Sci. U.S.A.">
        <title>Life cycle and functional genomics of the unicellular red alga Galdieria for elucidating algal and plant evolution and industrial use.</title>
        <authorList>
            <person name="Hirooka S."/>
            <person name="Itabashi T."/>
            <person name="Ichinose T.M."/>
            <person name="Onuma R."/>
            <person name="Fujiwara T."/>
            <person name="Yamashita S."/>
            <person name="Jong L.W."/>
            <person name="Tomita R."/>
            <person name="Iwane A.H."/>
            <person name="Miyagishima S.Y."/>
        </authorList>
    </citation>
    <scope>NUCLEOTIDE SEQUENCE</scope>
    <source>
        <strain evidence="7">NBRC 102759</strain>
    </source>
</reference>
<evidence type="ECO:0000313" key="7">
    <source>
        <dbReference type="EMBL" id="GJQ10511.1"/>
    </source>
</evidence>
<dbReference type="PANTHER" id="PTHR15302">
    <property type="entry name" value="E3 UBIQUITIN-PROTEIN LIGASE RNF103"/>
    <property type="match status" value="1"/>
</dbReference>
<dbReference type="SUPFAM" id="SSF57850">
    <property type="entry name" value="RING/U-box"/>
    <property type="match status" value="1"/>
</dbReference>
<comment type="caution">
    <text evidence="7">The sequence shown here is derived from an EMBL/GenBank/DDBJ whole genome shotgun (WGS) entry which is preliminary data.</text>
</comment>
<keyword evidence="5" id="KW-0472">Membrane</keyword>
<organism evidence="7 8">
    <name type="scientific">Galdieria partita</name>
    <dbReference type="NCBI Taxonomy" id="83374"/>
    <lineage>
        <taxon>Eukaryota</taxon>
        <taxon>Rhodophyta</taxon>
        <taxon>Bangiophyceae</taxon>
        <taxon>Galdieriales</taxon>
        <taxon>Galdieriaceae</taxon>
        <taxon>Galdieria</taxon>
    </lineage>
</organism>
<keyword evidence="2 4" id="KW-0863">Zinc-finger</keyword>
<dbReference type="PANTHER" id="PTHR15302:SF0">
    <property type="entry name" value="E3 UBIQUITIN-PROTEIN LIGASE RNF103"/>
    <property type="match status" value="1"/>
</dbReference>
<reference evidence="7" key="2">
    <citation type="submission" date="2022-01" db="EMBL/GenBank/DDBJ databases">
        <authorList>
            <person name="Hirooka S."/>
            <person name="Miyagishima S.Y."/>
        </authorList>
    </citation>
    <scope>NUCLEOTIDE SEQUENCE</scope>
    <source>
        <strain evidence="7">NBRC 102759</strain>
    </source>
</reference>
<dbReference type="Proteomes" id="UP001061958">
    <property type="component" value="Unassembled WGS sequence"/>
</dbReference>
<dbReference type="InterPro" id="IPR011016">
    <property type="entry name" value="Znf_RING-CH"/>
</dbReference>
<keyword evidence="5" id="KW-0812">Transmembrane</keyword>
<keyword evidence="1" id="KW-0479">Metal-binding</keyword>
<sequence length="339" mass="38539">MSANASPAEIILACFSVSIAAMILTGVGCSINNHIRRRRGLRGFLDSPSNVRAHRRRTMSRAARRREKGLSAYEVEIYCPEIIYKGPLETPLLFWEEDEEVLTPTQVEQKAYLEPPSPVATKEQLALEEKVVDNVDVVYRTTSWFTECERNSEAETTGARTERLKYYFLGQHILPDGVCAVCLEVVEKDGHLRLLPCGHAFHVHCITHWLSYGTRCPLCNETVRLTDHERTRSGSTQHLSSVQLNSGNVDSSPQTLPLFMAAGHTVYNTQPNREQIQSVQDPETISKEVVMQSFERIRLRLYERYLERQQKTHLPRTKSLDAVVVDGEVSQTRSVETRL</sequence>
<dbReference type="GO" id="GO:0008270">
    <property type="term" value="F:zinc ion binding"/>
    <property type="evidence" value="ECO:0007669"/>
    <property type="project" value="UniProtKB-KW"/>
</dbReference>
<protein>
    <recommendedName>
        <fullName evidence="6">RING-type domain-containing protein</fullName>
    </recommendedName>
</protein>
<evidence type="ECO:0000256" key="2">
    <source>
        <dbReference type="ARBA" id="ARBA00022771"/>
    </source>
</evidence>
<dbReference type="Gene3D" id="3.30.40.10">
    <property type="entry name" value="Zinc/RING finger domain, C3HC4 (zinc finger)"/>
    <property type="match status" value="1"/>
</dbReference>
<evidence type="ECO:0000259" key="6">
    <source>
        <dbReference type="PROSITE" id="PS50089"/>
    </source>
</evidence>
<proteinExistence type="predicted"/>
<feature type="transmembrane region" description="Helical" evidence="5">
    <location>
        <begin position="6"/>
        <end position="29"/>
    </location>
</feature>
<dbReference type="GO" id="GO:0016567">
    <property type="term" value="P:protein ubiquitination"/>
    <property type="evidence" value="ECO:0007669"/>
    <property type="project" value="InterPro"/>
</dbReference>
<dbReference type="PROSITE" id="PS50089">
    <property type="entry name" value="ZF_RING_2"/>
    <property type="match status" value="1"/>
</dbReference>
<evidence type="ECO:0000313" key="8">
    <source>
        <dbReference type="Proteomes" id="UP001061958"/>
    </source>
</evidence>
<dbReference type="InterPro" id="IPR013083">
    <property type="entry name" value="Znf_RING/FYVE/PHD"/>
</dbReference>
<evidence type="ECO:0000256" key="1">
    <source>
        <dbReference type="ARBA" id="ARBA00022723"/>
    </source>
</evidence>
<accession>A0A9C7UPF0</accession>
<dbReference type="OrthoDB" id="21204at2759"/>
<keyword evidence="8" id="KW-1185">Reference proteome</keyword>
<dbReference type="GO" id="GO:0004842">
    <property type="term" value="F:ubiquitin-protein transferase activity"/>
    <property type="evidence" value="ECO:0007669"/>
    <property type="project" value="InterPro"/>
</dbReference>
<gene>
    <name evidence="7" type="ORF">GpartN1_g2302.t1</name>
</gene>